<name>A0ACB8VHS9_9TELE</name>
<reference evidence="1" key="1">
    <citation type="submission" date="2022-04" db="EMBL/GenBank/DDBJ databases">
        <title>Jade perch genome.</title>
        <authorList>
            <person name="Chao B."/>
        </authorList>
    </citation>
    <scope>NUCLEOTIDE SEQUENCE</scope>
    <source>
        <strain evidence="1">CB-2022</strain>
    </source>
</reference>
<evidence type="ECO:0000313" key="1">
    <source>
        <dbReference type="EMBL" id="KAI3354113.1"/>
    </source>
</evidence>
<evidence type="ECO:0000313" key="2">
    <source>
        <dbReference type="Proteomes" id="UP000831701"/>
    </source>
</evidence>
<keyword evidence="2" id="KW-1185">Reference proteome</keyword>
<proteinExistence type="predicted"/>
<organism evidence="1 2">
    <name type="scientific">Scortum barcoo</name>
    <name type="common">barcoo grunter</name>
    <dbReference type="NCBI Taxonomy" id="214431"/>
    <lineage>
        <taxon>Eukaryota</taxon>
        <taxon>Metazoa</taxon>
        <taxon>Chordata</taxon>
        <taxon>Craniata</taxon>
        <taxon>Vertebrata</taxon>
        <taxon>Euteleostomi</taxon>
        <taxon>Actinopterygii</taxon>
        <taxon>Neopterygii</taxon>
        <taxon>Teleostei</taxon>
        <taxon>Neoteleostei</taxon>
        <taxon>Acanthomorphata</taxon>
        <taxon>Eupercaria</taxon>
        <taxon>Centrarchiformes</taxon>
        <taxon>Terapontoidei</taxon>
        <taxon>Terapontidae</taxon>
        <taxon>Scortum</taxon>
    </lineage>
</organism>
<dbReference type="EMBL" id="CM041552">
    <property type="protein sequence ID" value="KAI3354113.1"/>
    <property type="molecule type" value="Genomic_DNA"/>
</dbReference>
<gene>
    <name evidence="1" type="ORF">L3Q82_018665</name>
</gene>
<accession>A0ACB8VHS9</accession>
<dbReference type="Proteomes" id="UP000831701">
    <property type="component" value="Chromosome 22"/>
</dbReference>
<sequence>MGSTASSPLILTTGRRPKLFCLVLSGRWYRSIRTPVCYTSRLRDTNPSTTASSFEVTPLALMAMTLERYVAICIPLRHGELCSTRNSLHSSIPRAVMLCGNSSFTDGRVISSYKVFMHSPFSERCKDLNRQHLSLEMCAILPNTYVRMLFVDFSSAFNTVIPDKVILKLHNLGLALIAVPLDQGLPHQQASGVVYKKNPSTPDLHVKSNLTSDNMPKIQPQTKLQIIKSLKTKSAAEAADIFNVSKRQEERIRIRLRQVAFMTSPEEPVGTRMDRRFTQKTVRFGGGKICNINSLKYQENLAAHYIPNHKRGQILQQDGAPSHTSASTLKFLKAKKVKLQKDIAESFYFMNSFDYDYII</sequence>
<comment type="caution">
    <text evidence="1">The sequence shown here is derived from an EMBL/GenBank/DDBJ whole genome shotgun (WGS) entry which is preliminary data.</text>
</comment>
<protein>
    <submittedName>
        <fullName evidence="1">Uncharacterized protein</fullName>
    </submittedName>
</protein>